<name>A0ABW4LX26_9BACI</name>
<keyword evidence="3" id="KW-1185">Reference proteome</keyword>
<keyword evidence="2" id="KW-0012">Acyltransferase</keyword>
<proteinExistence type="predicted"/>
<dbReference type="Proteomes" id="UP001597214">
    <property type="component" value="Unassembled WGS sequence"/>
</dbReference>
<dbReference type="SUPFAM" id="SSF55729">
    <property type="entry name" value="Acyl-CoA N-acyltransferases (Nat)"/>
    <property type="match status" value="1"/>
</dbReference>
<keyword evidence="2" id="KW-0808">Transferase</keyword>
<comment type="caution">
    <text evidence="2">The sequence shown here is derived from an EMBL/GenBank/DDBJ whole genome shotgun (WGS) entry which is preliminary data.</text>
</comment>
<dbReference type="InterPro" id="IPR000182">
    <property type="entry name" value="GNAT_dom"/>
</dbReference>
<accession>A0ABW4LX26</accession>
<dbReference type="Pfam" id="PF13302">
    <property type="entry name" value="Acetyltransf_3"/>
    <property type="match status" value="1"/>
</dbReference>
<dbReference type="Gene3D" id="3.40.630.30">
    <property type="match status" value="1"/>
</dbReference>
<evidence type="ECO:0000259" key="1">
    <source>
        <dbReference type="PROSITE" id="PS51186"/>
    </source>
</evidence>
<dbReference type="EC" id="2.3.-.-" evidence="2"/>
<dbReference type="RefSeq" id="WP_377930993.1">
    <property type="nucleotide sequence ID" value="NZ_JBHUEM010000057.1"/>
</dbReference>
<evidence type="ECO:0000313" key="2">
    <source>
        <dbReference type="EMBL" id="MFD1739740.1"/>
    </source>
</evidence>
<dbReference type="EMBL" id="JBHUEM010000057">
    <property type="protein sequence ID" value="MFD1739740.1"/>
    <property type="molecule type" value="Genomic_DNA"/>
</dbReference>
<dbReference type="InterPro" id="IPR016181">
    <property type="entry name" value="Acyl_CoA_acyltransferase"/>
</dbReference>
<gene>
    <name evidence="2" type="ORF">ACFSCX_25050</name>
</gene>
<protein>
    <submittedName>
        <fullName evidence="2">GNAT family N-acetyltransferase</fullName>
        <ecNumber evidence="2">2.3.-.-</ecNumber>
    </submittedName>
</protein>
<dbReference type="InterPro" id="IPR051531">
    <property type="entry name" value="N-acetyltransferase"/>
</dbReference>
<dbReference type="PROSITE" id="PS51186">
    <property type="entry name" value="GNAT"/>
    <property type="match status" value="1"/>
</dbReference>
<dbReference type="PANTHER" id="PTHR43792">
    <property type="entry name" value="GNAT FAMILY, PUTATIVE (AFU_ORTHOLOGUE AFUA_3G00765)-RELATED-RELATED"/>
    <property type="match status" value="1"/>
</dbReference>
<dbReference type="PANTHER" id="PTHR43792:SF1">
    <property type="entry name" value="N-ACETYLTRANSFERASE DOMAIN-CONTAINING PROTEIN"/>
    <property type="match status" value="1"/>
</dbReference>
<dbReference type="GO" id="GO:0016746">
    <property type="term" value="F:acyltransferase activity"/>
    <property type="evidence" value="ECO:0007669"/>
    <property type="project" value="UniProtKB-KW"/>
</dbReference>
<sequence>MRIESNRLSFQKYTENDVDFLYSLVSDPEMVQYIGEGTVRDIEGTNTFLNWILNTYKTREDLGLMILVDKENNMRVGHAGIVPQVVDGTTEYEIGYWIVKEHWGKKLATEAAITLRDYGSNILGIERFIALIQPGNVASIMVAKKLGMNVEKEIMRGSKKVHVYAISNSSLIIV</sequence>
<organism evidence="2 3">
    <name type="scientific">Bacillus salitolerans</name>
    <dbReference type="NCBI Taxonomy" id="1437434"/>
    <lineage>
        <taxon>Bacteria</taxon>
        <taxon>Bacillati</taxon>
        <taxon>Bacillota</taxon>
        <taxon>Bacilli</taxon>
        <taxon>Bacillales</taxon>
        <taxon>Bacillaceae</taxon>
        <taxon>Bacillus</taxon>
    </lineage>
</organism>
<evidence type="ECO:0000313" key="3">
    <source>
        <dbReference type="Proteomes" id="UP001597214"/>
    </source>
</evidence>
<reference evidence="3" key="1">
    <citation type="journal article" date="2019" name="Int. J. Syst. Evol. Microbiol.">
        <title>The Global Catalogue of Microorganisms (GCM) 10K type strain sequencing project: providing services to taxonomists for standard genome sequencing and annotation.</title>
        <authorList>
            <consortium name="The Broad Institute Genomics Platform"/>
            <consortium name="The Broad Institute Genome Sequencing Center for Infectious Disease"/>
            <person name="Wu L."/>
            <person name="Ma J."/>
        </authorList>
    </citation>
    <scope>NUCLEOTIDE SEQUENCE [LARGE SCALE GENOMIC DNA]</scope>
    <source>
        <strain evidence="3">CCUG 49339</strain>
    </source>
</reference>
<feature type="domain" description="N-acetyltransferase" evidence="1">
    <location>
        <begin position="8"/>
        <end position="170"/>
    </location>
</feature>